<feature type="transmembrane region" description="Helical" evidence="9">
    <location>
        <begin position="148"/>
        <end position="166"/>
    </location>
</feature>
<feature type="transmembrane region" description="Helical" evidence="9">
    <location>
        <begin position="262"/>
        <end position="280"/>
    </location>
</feature>
<feature type="transmembrane region" description="Helical" evidence="9">
    <location>
        <begin position="421"/>
        <end position="441"/>
    </location>
</feature>
<keyword evidence="13" id="KW-1185">Reference proteome</keyword>
<evidence type="ECO:0000256" key="3">
    <source>
        <dbReference type="ARBA" id="ARBA00022448"/>
    </source>
</evidence>
<comment type="subcellular location">
    <subcellularLocation>
        <location evidence="1">Cell membrane</location>
        <topology evidence="1">Multi-pass membrane protein</topology>
    </subcellularLocation>
</comment>
<dbReference type="PROSITE" id="PS00216">
    <property type="entry name" value="SUGAR_TRANSPORT_1"/>
    <property type="match status" value="1"/>
</dbReference>
<sequence length="449" mass="48276">MTQSTSSTCSGLACSETVTTDDTRHLSTPPMTKRERMKAAAQVASGNMLEMYDFMVFGYYAAAIGRAFFPSTDPYAELMMSFATFGAGFLMRPLGALLLGAYVDRIGRRKGLILTLTLMSIGTLTLTLTPGYAAIGILAPLMVLSGRLLQGFSAGVELGSTSVYLAEIAQPHNRGFIVSFQSASQQLAVMAAAAIGVVLASLISPPDMVAWGWRIPLLIGCLIVPVLFFLRRNLQETESFANTHKPPHFSEIVQTIVREWRIISTGLLMVLMTTTSFYIITAYTPSFGSSVLHLSTIDSLVVTLCVGLANFLLLPVFGALSDRVGRKKLLITSTVLAILTAYPAMSWLVSAPSFGRLLTVELWLAIIYSAYNGAAVVYLTEIVPPRIRTTGFSMAYSLATCVGGFTPTVCTWLIHSTGNRAIPGAWLALAALCGLAATLMARPYDKTTP</sequence>
<evidence type="ECO:0000256" key="1">
    <source>
        <dbReference type="ARBA" id="ARBA00004651"/>
    </source>
</evidence>
<evidence type="ECO:0000313" key="11">
    <source>
        <dbReference type="EMBL" id="GAN62818.1"/>
    </source>
</evidence>
<dbReference type="PROSITE" id="PS00217">
    <property type="entry name" value="SUGAR_TRANSPORT_2"/>
    <property type="match status" value="1"/>
</dbReference>
<evidence type="ECO:0000256" key="9">
    <source>
        <dbReference type="SAM" id="Phobius"/>
    </source>
</evidence>
<feature type="transmembrane region" description="Helical" evidence="9">
    <location>
        <begin position="51"/>
        <end position="69"/>
    </location>
</feature>
<feature type="transmembrane region" description="Helical" evidence="9">
    <location>
        <begin position="300"/>
        <end position="320"/>
    </location>
</feature>
<dbReference type="InterPro" id="IPR005828">
    <property type="entry name" value="MFS_sugar_transport-like"/>
</dbReference>
<evidence type="ECO:0000256" key="2">
    <source>
        <dbReference type="ARBA" id="ARBA00008240"/>
    </source>
</evidence>
<feature type="domain" description="Major facilitator superfamily (MFS) profile" evidence="10">
    <location>
        <begin position="39"/>
        <end position="448"/>
    </location>
</feature>
<keyword evidence="3" id="KW-0813">Transport</keyword>
<dbReference type="InterPro" id="IPR020846">
    <property type="entry name" value="MFS_dom"/>
</dbReference>
<accession>A0A6N3T4B9</accession>
<dbReference type="InterPro" id="IPR011701">
    <property type="entry name" value="MFS"/>
</dbReference>
<keyword evidence="5 9" id="KW-0812">Transmembrane</keyword>
<feature type="transmembrane region" description="Helical" evidence="9">
    <location>
        <begin position="211"/>
        <end position="230"/>
    </location>
</feature>
<comment type="caution">
    <text evidence="12">The sequence shown here is derived from an EMBL/GenBank/DDBJ whole genome shotgun (WGS) entry which is preliminary data.</text>
</comment>
<dbReference type="NCBIfam" id="NF011656">
    <property type="entry name" value="PRK15075.1"/>
    <property type="match status" value="1"/>
</dbReference>
<name>A0A6N3T4B9_9PROT</name>
<dbReference type="AlphaFoldDB" id="A0A6N3T4B9"/>
<organism evidence="12 14">
    <name type="scientific">Acetobacter indonesiensis</name>
    <dbReference type="NCBI Taxonomy" id="104101"/>
    <lineage>
        <taxon>Bacteria</taxon>
        <taxon>Pseudomonadati</taxon>
        <taxon>Pseudomonadota</taxon>
        <taxon>Alphaproteobacteria</taxon>
        <taxon>Acetobacterales</taxon>
        <taxon>Acetobacteraceae</taxon>
        <taxon>Acetobacter</taxon>
    </lineage>
</organism>
<dbReference type="InterPro" id="IPR051084">
    <property type="entry name" value="H+-coupled_symporters"/>
</dbReference>
<feature type="transmembrane region" description="Helical" evidence="9">
    <location>
        <begin position="362"/>
        <end position="383"/>
    </location>
</feature>
<dbReference type="Pfam" id="PF00083">
    <property type="entry name" value="Sugar_tr"/>
    <property type="match status" value="1"/>
</dbReference>
<evidence type="ECO:0000313" key="13">
    <source>
        <dbReference type="Proteomes" id="UP000032673"/>
    </source>
</evidence>
<gene>
    <name evidence="12" type="primary">citA</name>
    <name evidence="11" type="ORF">Abin_015_104</name>
    <name evidence="12" type="ORF">AIN02nite_04120</name>
</gene>
<dbReference type="RefSeq" id="WP_084593482.1">
    <property type="nucleotide sequence ID" value="NZ_BAMW01000015.1"/>
</dbReference>
<evidence type="ECO:0000256" key="6">
    <source>
        <dbReference type="ARBA" id="ARBA00022847"/>
    </source>
</evidence>
<feature type="transmembrane region" description="Helical" evidence="9">
    <location>
        <begin position="81"/>
        <end position="103"/>
    </location>
</feature>
<evidence type="ECO:0000256" key="5">
    <source>
        <dbReference type="ARBA" id="ARBA00022692"/>
    </source>
</evidence>
<comment type="similarity">
    <text evidence="2">Belongs to the major facilitator superfamily. Metabolite:H+ Symporter (MHS) family (TC 2.A.1.6) family.</text>
</comment>
<reference evidence="11 13" key="1">
    <citation type="submission" date="2012-11" db="EMBL/GenBank/DDBJ databases">
        <title>Whole genome sequence of Acetobacter indonesiensis 5H-1.</title>
        <authorList>
            <person name="Azuma Y."/>
            <person name="Higashiura N."/>
            <person name="Hirakawa H."/>
            <person name="Matsushita K."/>
        </authorList>
    </citation>
    <scope>NUCLEOTIDE SEQUENCE [LARGE SCALE GENOMIC DNA]</scope>
    <source>
        <strain evidence="11 13">5H-1</strain>
    </source>
</reference>
<feature type="transmembrane region" description="Helical" evidence="9">
    <location>
        <begin position="187"/>
        <end position="205"/>
    </location>
</feature>
<dbReference type="FunFam" id="1.20.1250.20:FF:000001">
    <property type="entry name" value="Dicarboxylate MFS transporter"/>
    <property type="match status" value="1"/>
</dbReference>
<evidence type="ECO:0000256" key="7">
    <source>
        <dbReference type="ARBA" id="ARBA00022989"/>
    </source>
</evidence>
<evidence type="ECO:0000259" key="10">
    <source>
        <dbReference type="PROSITE" id="PS50850"/>
    </source>
</evidence>
<evidence type="ECO:0000313" key="14">
    <source>
        <dbReference type="Proteomes" id="UP000321104"/>
    </source>
</evidence>
<proteinExistence type="inferred from homology"/>
<dbReference type="InterPro" id="IPR036259">
    <property type="entry name" value="MFS_trans_sf"/>
</dbReference>
<dbReference type="GO" id="GO:0005886">
    <property type="term" value="C:plasma membrane"/>
    <property type="evidence" value="ECO:0007669"/>
    <property type="project" value="UniProtKB-SubCell"/>
</dbReference>
<dbReference type="GO" id="GO:0015293">
    <property type="term" value="F:symporter activity"/>
    <property type="evidence" value="ECO:0007669"/>
    <property type="project" value="UniProtKB-KW"/>
</dbReference>
<keyword evidence="4" id="KW-1003">Cell membrane</keyword>
<protein>
    <submittedName>
        <fullName evidence="11">Alpha-ketoglutarate/sugar transporter</fullName>
    </submittedName>
    <submittedName>
        <fullName evidence="12">Citrate-proton symporter</fullName>
    </submittedName>
</protein>
<keyword evidence="8 9" id="KW-0472">Membrane</keyword>
<dbReference type="EMBL" id="BJXQ01000002">
    <property type="protein sequence ID" value="GEN02387.1"/>
    <property type="molecule type" value="Genomic_DNA"/>
</dbReference>
<feature type="transmembrane region" description="Helical" evidence="9">
    <location>
        <begin position="329"/>
        <end position="350"/>
    </location>
</feature>
<evidence type="ECO:0000256" key="8">
    <source>
        <dbReference type="ARBA" id="ARBA00023136"/>
    </source>
</evidence>
<evidence type="ECO:0000256" key="4">
    <source>
        <dbReference type="ARBA" id="ARBA00022475"/>
    </source>
</evidence>
<dbReference type="EMBL" id="BAMW01000015">
    <property type="protein sequence ID" value="GAN62818.1"/>
    <property type="molecule type" value="Genomic_DNA"/>
</dbReference>
<keyword evidence="6" id="KW-0769">Symport</keyword>
<feature type="transmembrane region" description="Helical" evidence="9">
    <location>
        <begin position="395"/>
        <end position="415"/>
    </location>
</feature>
<evidence type="ECO:0000313" key="12">
    <source>
        <dbReference type="EMBL" id="GEN02387.1"/>
    </source>
</evidence>
<dbReference type="InterPro" id="IPR005829">
    <property type="entry name" value="Sugar_transporter_CS"/>
</dbReference>
<dbReference type="Proteomes" id="UP000032673">
    <property type="component" value="Unassembled WGS sequence"/>
</dbReference>
<dbReference type="Gene3D" id="1.20.1250.20">
    <property type="entry name" value="MFS general substrate transporter like domains"/>
    <property type="match status" value="2"/>
</dbReference>
<dbReference type="Pfam" id="PF07690">
    <property type="entry name" value="MFS_1"/>
    <property type="match status" value="1"/>
</dbReference>
<dbReference type="PROSITE" id="PS50850">
    <property type="entry name" value="MFS"/>
    <property type="match status" value="1"/>
</dbReference>
<reference evidence="12 14" key="2">
    <citation type="submission" date="2019-07" db="EMBL/GenBank/DDBJ databases">
        <title>Whole genome shotgun sequence of Acetobacter indonesiensis NBRC 16471.</title>
        <authorList>
            <person name="Hosoyama A."/>
            <person name="Uohara A."/>
            <person name="Ohji S."/>
            <person name="Ichikawa N."/>
        </authorList>
    </citation>
    <scope>NUCLEOTIDE SEQUENCE [LARGE SCALE GENOMIC DNA]</scope>
    <source>
        <strain evidence="12 14">NBRC 16471</strain>
    </source>
</reference>
<dbReference type="Proteomes" id="UP000321104">
    <property type="component" value="Unassembled WGS sequence"/>
</dbReference>
<dbReference type="PANTHER" id="PTHR43528">
    <property type="entry name" value="ALPHA-KETOGLUTARATE PERMEASE"/>
    <property type="match status" value="1"/>
</dbReference>
<feature type="transmembrane region" description="Helical" evidence="9">
    <location>
        <begin position="115"/>
        <end position="142"/>
    </location>
</feature>
<keyword evidence="7 9" id="KW-1133">Transmembrane helix</keyword>
<dbReference type="PANTHER" id="PTHR43528:SF6">
    <property type="entry name" value="CITRATE-PROTON SYMPORTER"/>
    <property type="match status" value="1"/>
</dbReference>
<dbReference type="SUPFAM" id="SSF103473">
    <property type="entry name" value="MFS general substrate transporter"/>
    <property type="match status" value="1"/>
</dbReference>